<name>A0AAD7ZBB5_DIPPU</name>
<dbReference type="EMBL" id="JASPKZ010009353">
    <property type="protein sequence ID" value="KAJ9577565.1"/>
    <property type="molecule type" value="Genomic_DNA"/>
</dbReference>
<feature type="non-terminal residue" evidence="1">
    <location>
        <position position="139"/>
    </location>
</feature>
<comment type="caution">
    <text evidence="1">The sequence shown here is derived from an EMBL/GenBank/DDBJ whole genome shotgun (WGS) entry which is preliminary data.</text>
</comment>
<evidence type="ECO:0000313" key="1">
    <source>
        <dbReference type="EMBL" id="KAJ9577565.1"/>
    </source>
</evidence>
<keyword evidence="2" id="KW-1185">Reference proteome</keyword>
<gene>
    <name evidence="1" type="ORF">L9F63_005832</name>
</gene>
<protein>
    <submittedName>
        <fullName evidence="1">Uncharacterized protein</fullName>
    </submittedName>
</protein>
<accession>A0AAD7ZBB5</accession>
<reference evidence="1" key="1">
    <citation type="journal article" date="2023" name="IScience">
        <title>Live-bearing cockroach genome reveals convergent evolutionary mechanisms linked to viviparity in insects and beyond.</title>
        <authorList>
            <person name="Fouks B."/>
            <person name="Harrison M.C."/>
            <person name="Mikhailova A.A."/>
            <person name="Marchal E."/>
            <person name="English S."/>
            <person name="Carruthers M."/>
            <person name="Jennings E.C."/>
            <person name="Chiamaka E.L."/>
            <person name="Frigard R.A."/>
            <person name="Pippel M."/>
            <person name="Attardo G.M."/>
            <person name="Benoit J.B."/>
            <person name="Bornberg-Bauer E."/>
            <person name="Tobe S.S."/>
        </authorList>
    </citation>
    <scope>NUCLEOTIDE SEQUENCE</scope>
    <source>
        <strain evidence="1">Stay&amp;Tobe</strain>
    </source>
</reference>
<dbReference type="Proteomes" id="UP001233999">
    <property type="component" value="Unassembled WGS sequence"/>
</dbReference>
<sequence length="139" mass="16177">LRSMFQSRIAMLDCHHFIIILRRDNFKDRSLCHLPILSSYLPIALPTIVDGTRKMSRRRCCFICIVKFFLVVDLRKKVTRSHIGTVRTLLYSTSSRPFLEIINAPLSNNPLHEIAKNKLRSCFRRVCIRTGTETKFAVL</sequence>
<dbReference type="AlphaFoldDB" id="A0AAD7ZBB5"/>
<reference evidence="1" key="2">
    <citation type="submission" date="2023-05" db="EMBL/GenBank/DDBJ databases">
        <authorList>
            <person name="Fouks B."/>
        </authorList>
    </citation>
    <scope>NUCLEOTIDE SEQUENCE</scope>
    <source>
        <strain evidence="1">Stay&amp;Tobe</strain>
        <tissue evidence="1">Testes</tissue>
    </source>
</reference>
<evidence type="ECO:0000313" key="2">
    <source>
        <dbReference type="Proteomes" id="UP001233999"/>
    </source>
</evidence>
<feature type="non-terminal residue" evidence="1">
    <location>
        <position position="1"/>
    </location>
</feature>
<organism evidence="1 2">
    <name type="scientific">Diploptera punctata</name>
    <name type="common">Pacific beetle cockroach</name>
    <dbReference type="NCBI Taxonomy" id="6984"/>
    <lineage>
        <taxon>Eukaryota</taxon>
        <taxon>Metazoa</taxon>
        <taxon>Ecdysozoa</taxon>
        <taxon>Arthropoda</taxon>
        <taxon>Hexapoda</taxon>
        <taxon>Insecta</taxon>
        <taxon>Pterygota</taxon>
        <taxon>Neoptera</taxon>
        <taxon>Polyneoptera</taxon>
        <taxon>Dictyoptera</taxon>
        <taxon>Blattodea</taxon>
        <taxon>Blaberoidea</taxon>
        <taxon>Blaberidae</taxon>
        <taxon>Diplopterinae</taxon>
        <taxon>Diploptera</taxon>
    </lineage>
</organism>
<proteinExistence type="predicted"/>